<dbReference type="InterPro" id="IPR002921">
    <property type="entry name" value="Fungal_lipase-type"/>
</dbReference>
<accession>A0A2J6PFW7</accession>
<dbReference type="GO" id="GO:0006629">
    <property type="term" value="P:lipid metabolic process"/>
    <property type="evidence" value="ECO:0007669"/>
    <property type="project" value="InterPro"/>
</dbReference>
<feature type="domain" description="Fungal lipase-type" evidence="4">
    <location>
        <begin position="82"/>
        <end position="221"/>
    </location>
</feature>
<dbReference type="AlphaFoldDB" id="A0A2J6PFW7"/>
<evidence type="ECO:0000313" key="5">
    <source>
        <dbReference type="EMBL" id="PMD12859.1"/>
    </source>
</evidence>
<dbReference type="GO" id="GO:0016787">
    <property type="term" value="F:hydrolase activity"/>
    <property type="evidence" value="ECO:0007669"/>
    <property type="project" value="UniProtKB-KW"/>
</dbReference>
<organism evidence="5 6">
    <name type="scientific">Hyaloscypha hepaticicola</name>
    <dbReference type="NCBI Taxonomy" id="2082293"/>
    <lineage>
        <taxon>Eukaryota</taxon>
        <taxon>Fungi</taxon>
        <taxon>Dikarya</taxon>
        <taxon>Ascomycota</taxon>
        <taxon>Pezizomycotina</taxon>
        <taxon>Leotiomycetes</taxon>
        <taxon>Helotiales</taxon>
        <taxon>Hyaloscyphaceae</taxon>
        <taxon>Hyaloscypha</taxon>
    </lineage>
</organism>
<dbReference type="InterPro" id="IPR029058">
    <property type="entry name" value="AB_hydrolase_fold"/>
</dbReference>
<feature type="signal peptide" evidence="3">
    <location>
        <begin position="1"/>
        <end position="20"/>
    </location>
</feature>
<sequence>MHSFVIIVALILAVASTTLGQTQGVSTALLNLFIQMATICMSTYVGDLCLLPDGLPKVADITNTATDVHGWILRDDAAQEIIVAFRGTESIQNYESDTNYTLADFDTYPSCTGCQVHGGYYLLWASVYENVQSFIQDQASLYPDYGIVITGHSLGGSLAALAAAQFSSVFDNITVYTMGEPRTGNAAFATFIDDTYQTSSPDTTRFYRFTHTDDGVPHDPPLSDGYVHHGLEYWNVDPTSTSTTYICGAETTTECNGQYNTSGINIAHLTCFGHTLVLGAECT</sequence>
<evidence type="ECO:0000256" key="2">
    <source>
        <dbReference type="ARBA" id="ARBA00022801"/>
    </source>
</evidence>
<proteinExistence type="predicted"/>
<dbReference type="STRING" id="1745343.A0A2J6PFW7"/>
<keyword evidence="1 3" id="KW-0732">Signal</keyword>
<dbReference type="EMBL" id="KZ613540">
    <property type="protein sequence ID" value="PMD12859.1"/>
    <property type="molecule type" value="Genomic_DNA"/>
</dbReference>
<evidence type="ECO:0000256" key="3">
    <source>
        <dbReference type="SAM" id="SignalP"/>
    </source>
</evidence>
<dbReference type="Pfam" id="PF01764">
    <property type="entry name" value="Lipase_3"/>
    <property type="match status" value="1"/>
</dbReference>
<dbReference type="SUPFAM" id="SSF53474">
    <property type="entry name" value="alpha/beta-Hydrolases"/>
    <property type="match status" value="1"/>
</dbReference>
<keyword evidence="2" id="KW-0378">Hydrolase</keyword>
<evidence type="ECO:0000313" key="6">
    <source>
        <dbReference type="Proteomes" id="UP000235672"/>
    </source>
</evidence>
<feature type="chain" id="PRO_5014402845" evidence="3">
    <location>
        <begin position="21"/>
        <end position="283"/>
    </location>
</feature>
<dbReference type="Proteomes" id="UP000235672">
    <property type="component" value="Unassembled WGS sequence"/>
</dbReference>
<dbReference type="CDD" id="cd00519">
    <property type="entry name" value="Lipase_3"/>
    <property type="match status" value="1"/>
</dbReference>
<reference evidence="5 6" key="1">
    <citation type="submission" date="2016-05" db="EMBL/GenBank/DDBJ databases">
        <title>A degradative enzymes factory behind the ericoid mycorrhizal symbiosis.</title>
        <authorList>
            <consortium name="DOE Joint Genome Institute"/>
            <person name="Martino E."/>
            <person name="Morin E."/>
            <person name="Grelet G."/>
            <person name="Kuo A."/>
            <person name="Kohler A."/>
            <person name="Daghino S."/>
            <person name="Barry K."/>
            <person name="Choi C."/>
            <person name="Cichocki N."/>
            <person name="Clum A."/>
            <person name="Copeland A."/>
            <person name="Hainaut M."/>
            <person name="Haridas S."/>
            <person name="Labutti K."/>
            <person name="Lindquist E."/>
            <person name="Lipzen A."/>
            <person name="Khouja H.-R."/>
            <person name="Murat C."/>
            <person name="Ohm R."/>
            <person name="Olson A."/>
            <person name="Spatafora J."/>
            <person name="Veneault-Fourrey C."/>
            <person name="Henrissat B."/>
            <person name="Grigoriev I."/>
            <person name="Martin F."/>
            <person name="Perotto S."/>
        </authorList>
    </citation>
    <scope>NUCLEOTIDE SEQUENCE [LARGE SCALE GENOMIC DNA]</scope>
    <source>
        <strain evidence="5 6">UAMH 7357</strain>
    </source>
</reference>
<evidence type="ECO:0000256" key="1">
    <source>
        <dbReference type="ARBA" id="ARBA00022729"/>
    </source>
</evidence>
<gene>
    <name evidence="5" type="ORF">NA56DRAFT_695173</name>
</gene>
<protein>
    <submittedName>
        <fullName evidence="5">Feruloyl esterase A</fullName>
    </submittedName>
</protein>
<keyword evidence="6" id="KW-1185">Reference proteome</keyword>
<dbReference type="PANTHER" id="PTHR46640:SF1">
    <property type="entry name" value="FUNGAL LIPASE-LIKE DOMAIN-CONTAINING PROTEIN-RELATED"/>
    <property type="match status" value="1"/>
</dbReference>
<name>A0A2J6PFW7_9HELO</name>
<dbReference type="InterPro" id="IPR051299">
    <property type="entry name" value="AB_hydrolase_lip/est"/>
</dbReference>
<evidence type="ECO:0000259" key="4">
    <source>
        <dbReference type="Pfam" id="PF01764"/>
    </source>
</evidence>
<dbReference type="PANTHER" id="PTHR46640">
    <property type="entry name" value="TRIACYLGLYCEROL LIPASE, PUTATIVE (AFU_ORTHOLOGUE AFUA_6G06510)-RELATED"/>
    <property type="match status" value="1"/>
</dbReference>
<dbReference type="OrthoDB" id="426718at2759"/>
<dbReference type="Gene3D" id="3.40.50.1820">
    <property type="entry name" value="alpha/beta hydrolase"/>
    <property type="match status" value="1"/>
</dbReference>